<sequence length="369" mass="41117">MDPIVIIFIIIGIICTFGFKIVPQQQVWIIERFGKYNLSLEAGLSFIIPFIDKVAYKHTMKERAISVTEQAAITKDNVTLMVDGMIYVKIINPVDASYGVENPYYAATQLAQTSVRSAIGKLTMDTTFEEREILNTQIVSIINDAAKAWGIQCMRYEIRDIKPPTNVLRAMETQVAAERQKRAEILESEGKKQSMVNIAEGKKVEIVLASEANMTQRINQAKGEGEAIINLANSNAVAIESIARAMHSDNGYEAVNMRLADNYINAFSMLAKQNNTMIIPTNPSDIASIIGQATAIISNIRNNKLNNYHKVDDLHKGNNKKPDNEIYNDKLNQNKLSENINIEENSQNSTNSTNIENTCNATKLPVTDN</sequence>
<keyword evidence="3" id="KW-0472">Membrane</keyword>
<gene>
    <name evidence="5" type="ORF">Lyticum_00788</name>
</gene>
<dbReference type="Pfam" id="PF01145">
    <property type="entry name" value="Band_7"/>
    <property type="match status" value="1"/>
</dbReference>
<comment type="subcellular location">
    <subcellularLocation>
        <location evidence="1">Membrane</location>
        <topology evidence="1">Single-pass membrane protein</topology>
    </subcellularLocation>
</comment>
<evidence type="ECO:0000256" key="2">
    <source>
        <dbReference type="ARBA" id="ARBA00008164"/>
    </source>
</evidence>
<evidence type="ECO:0000313" key="5">
    <source>
        <dbReference type="EMBL" id="MDZ5761602.1"/>
    </source>
</evidence>
<dbReference type="FunFam" id="3.30.479.30:FF:000004">
    <property type="entry name" value="Putative membrane protease family, stomatin"/>
    <property type="match status" value="1"/>
</dbReference>
<dbReference type="InterPro" id="IPR036013">
    <property type="entry name" value="Band_7/SPFH_dom_sf"/>
</dbReference>
<dbReference type="Gene3D" id="3.30.479.30">
    <property type="entry name" value="Band 7 domain"/>
    <property type="match status" value="1"/>
</dbReference>
<feature type="domain" description="Band 7" evidence="4">
    <location>
        <begin position="17"/>
        <end position="175"/>
    </location>
</feature>
<dbReference type="AlphaFoldDB" id="A0AAE4VLR3"/>
<dbReference type="GO" id="GO:0005886">
    <property type="term" value="C:plasma membrane"/>
    <property type="evidence" value="ECO:0007669"/>
    <property type="project" value="UniProtKB-ARBA"/>
</dbReference>
<dbReference type="SMART" id="SM00244">
    <property type="entry name" value="PHB"/>
    <property type="match status" value="1"/>
</dbReference>
<dbReference type="InterPro" id="IPR001107">
    <property type="entry name" value="Band_7"/>
</dbReference>
<proteinExistence type="inferred from homology"/>
<accession>A0AAE4VLR3</accession>
<keyword evidence="6" id="KW-1185">Reference proteome</keyword>
<comment type="caution">
    <text evidence="5">The sequence shown here is derived from an EMBL/GenBank/DDBJ whole genome shotgun (WGS) entry which is preliminary data.</text>
</comment>
<keyword evidence="3" id="KW-1133">Transmembrane helix</keyword>
<dbReference type="PRINTS" id="PR00721">
    <property type="entry name" value="STOMATIN"/>
</dbReference>
<dbReference type="Proteomes" id="UP001289135">
    <property type="component" value="Unassembled WGS sequence"/>
</dbReference>
<evidence type="ECO:0000313" key="6">
    <source>
        <dbReference type="Proteomes" id="UP001289135"/>
    </source>
</evidence>
<dbReference type="Pfam" id="PF16200">
    <property type="entry name" value="Band_7_C"/>
    <property type="match status" value="1"/>
</dbReference>
<comment type="similarity">
    <text evidence="2">Belongs to the band 7/mec-2 family.</text>
</comment>
<dbReference type="SUPFAM" id="SSF117892">
    <property type="entry name" value="Band 7/SPFH domain"/>
    <property type="match status" value="1"/>
</dbReference>
<evidence type="ECO:0000256" key="3">
    <source>
        <dbReference type="SAM" id="Phobius"/>
    </source>
</evidence>
<dbReference type="InterPro" id="IPR001972">
    <property type="entry name" value="Stomatin_HflK_fam"/>
</dbReference>
<dbReference type="CDD" id="cd08829">
    <property type="entry name" value="SPFH_paraslipin"/>
    <property type="match status" value="1"/>
</dbReference>
<dbReference type="GO" id="GO:0007005">
    <property type="term" value="P:mitochondrion organization"/>
    <property type="evidence" value="ECO:0007669"/>
    <property type="project" value="TreeGrafter"/>
</dbReference>
<name>A0AAE4VLR3_9RICK</name>
<dbReference type="PANTHER" id="PTHR43327:SF7">
    <property type="entry name" value="BAND 7 DOMAIN-CONTAINING PROTEIN"/>
    <property type="match status" value="1"/>
</dbReference>
<dbReference type="PANTHER" id="PTHR43327">
    <property type="entry name" value="STOMATIN-LIKE PROTEIN 2, MITOCHONDRIAL"/>
    <property type="match status" value="1"/>
</dbReference>
<dbReference type="InterPro" id="IPR050710">
    <property type="entry name" value="Band7/mec-2_domain"/>
</dbReference>
<dbReference type="GO" id="GO:0098552">
    <property type="term" value="C:side of membrane"/>
    <property type="evidence" value="ECO:0007669"/>
    <property type="project" value="UniProtKB-ARBA"/>
</dbReference>
<reference evidence="5" key="1">
    <citation type="submission" date="2023-02" db="EMBL/GenBank/DDBJ databases">
        <title>Host association and intracellularity evolved multiple times independently in the Rickettsiales.</title>
        <authorList>
            <person name="Castelli M."/>
            <person name="Nardi T."/>
            <person name="Gammuto L."/>
            <person name="Bellinzona G."/>
            <person name="Sabaneyeva E."/>
            <person name="Potekhin A."/>
            <person name="Serra V."/>
            <person name="Petroni G."/>
            <person name="Sassera D."/>
        </authorList>
    </citation>
    <scope>NUCLEOTIDE SEQUENCE</scope>
    <source>
        <strain evidence="5">USBL-36I1</strain>
    </source>
</reference>
<feature type="transmembrane region" description="Helical" evidence="3">
    <location>
        <begin position="6"/>
        <end position="22"/>
    </location>
</feature>
<evidence type="ECO:0000259" key="4">
    <source>
        <dbReference type="SMART" id="SM00244"/>
    </source>
</evidence>
<evidence type="ECO:0000256" key="1">
    <source>
        <dbReference type="ARBA" id="ARBA00004167"/>
    </source>
</evidence>
<dbReference type="InterPro" id="IPR032435">
    <property type="entry name" value="STML2-like_C"/>
</dbReference>
<keyword evidence="3" id="KW-0812">Transmembrane</keyword>
<dbReference type="EMBL" id="JARGYU010000003">
    <property type="protein sequence ID" value="MDZ5761602.1"/>
    <property type="molecule type" value="Genomic_DNA"/>
</dbReference>
<organism evidence="5 6">
    <name type="scientific">Lyticum sinuosum</name>
    <dbReference type="NCBI Taxonomy" id="1332059"/>
    <lineage>
        <taxon>Bacteria</taxon>
        <taxon>Pseudomonadati</taxon>
        <taxon>Pseudomonadota</taxon>
        <taxon>Alphaproteobacteria</taxon>
        <taxon>Rickettsiales</taxon>
        <taxon>Lyticum</taxon>
    </lineage>
</organism>
<protein>
    <submittedName>
        <fullName evidence="5">Paraslipin domain protein</fullName>
    </submittedName>
</protein>